<dbReference type="InterPro" id="IPR050509">
    <property type="entry name" value="CoA-transferase_III"/>
</dbReference>
<dbReference type="GO" id="GO:0008111">
    <property type="term" value="F:alpha-methylacyl-CoA racemase activity"/>
    <property type="evidence" value="ECO:0007669"/>
    <property type="project" value="UniProtKB-EC"/>
</dbReference>
<evidence type="ECO:0000313" key="7">
    <source>
        <dbReference type="Proteomes" id="UP001185863"/>
    </source>
</evidence>
<protein>
    <recommendedName>
        <fullName evidence="4">Alpha-methylacyl-CoA racemase</fullName>
        <ecNumber evidence="3">5.1.99.4</ecNumber>
    </recommendedName>
</protein>
<dbReference type="FunFam" id="3.40.50.10540:FF:000004">
    <property type="entry name" value="Probable alpha-methylacyl-CoA racemase mcr"/>
    <property type="match status" value="1"/>
</dbReference>
<comment type="caution">
    <text evidence="6">The sequence shown here is derived from an EMBL/GenBank/DDBJ whole genome shotgun (WGS) entry which is preliminary data.</text>
</comment>
<evidence type="ECO:0000256" key="3">
    <source>
        <dbReference type="ARBA" id="ARBA00066407"/>
    </source>
</evidence>
<accession>A0AAE4V516</accession>
<dbReference type="Gene3D" id="3.30.1540.10">
    <property type="entry name" value="formyl-coa transferase, domain 3"/>
    <property type="match status" value="1"/>
</dbReference>
<feature type="region of interest" description="Disordered" evidence="5">
    <location>
        <begin position="333"/>
        <end position="353"/>
    </location>
</feature>
<dbReference type="InterPro" id="IPR044855">
    <property type="entry name" value="CoA-Trfase_III_dom3_sf"/>
</dbReference>
<dbReference type="PANTHER" id="PTHR48228">
    <property type="entry name" value="SUCCINYL-COA--D-CITRAMALATE COA-TRANSFERASE"/>
    <property type="match status" value="1"/>
</dbReference>
<organism evidence="6 7">
    <name type="scientific">Rhodococcus oxybenzonivorans</name>
    <dbReference type="NCBI Taxonomy" id="1990687"/>
    <lineage>
        <taxon>Bacteria</taxon>
        <taxon>Bacillati</taxon>
        <taxon>Actinomycetota</taxon>
        <taxon>Actinomycetes</taxon>
        <taxon>Mycobacteriales</taxon>
        <taxon>Nocardiaceae</taxon>
        <taxon>Rhodococcus</taxon>
    </lineage>
</organism>
<proteinExistence type="inferred from homology"/>
<evidence type="ECO:0000256" key="5">
    <source>
        <dbReference type="SAM" id="MobiDB-lite"/>
    </source>
</evidence>
<dbReference type="Pfam" id="PF02515">
    <property type="entry name" value="CoA_transf_3"/>
    <property type="match status" value="1"/>
</dbReference>
<dbReference type="FunFam" id="3.30.1540.10:FF:000004">
    <property type="entry name" value="Probable alpha-methylacyl-CoA racemase mcr"/>
    <property type="match status" value="1"/>
</dbReference>
<dbReference type="AlphaFoldDB" id="A0AAE4V516"/>
<dbReference type="RefSeq" id="WP_317747083.1">
    <property type="nucleotide sequence ID" value="NZ_JAWLUP010000151.1"/>
</dbReference>
<dbReference type="EC" id="5.1.99.4" evidence="3"/>
<dbReference type="SUPFAM" id="SSF89796">
    <property type="entry name" value="CoA-transferase family III (CaiB/BaiF)"/>
    <property type="match status" value="1"/>
</dbReference>
<dbReference type="PANTHER" id="PTHR48228:SF5">
    <property type="entry name" value="ALPHA-METHYLACYL-COA RACEMASE"/>
    <property type="match status" value="1"/>
</dbReference>
<feature type="compositionally biased region" description="Low complexity" evidence="5">
    <location>
        <begin position="333"/>
        <end position="350"/>
    </location>
</feature>
<dbReference type="Gene3D" id="3.40.50.10540">
    <property type="entry name" value="Crotonobetainyl-coa:carnitine coa-transferase, domain 1"/>
    <property type="match status" value="1"/>
</dbReference>
<keyword evidence="2" id="KW-0413">Isomerase</keyword>
<evidence type="ECO:0000256" key="4">
    <source>
        <dbReference type="ARBA" id="ARBA00074506"/>
    </source>
</evidence>
<reference evidence="6" key="1">
    <citation type="submission" date="2023-10" db="EMBL/GenBank/DDBJ databases">
        <title>Development of a sustainable strategy for remediation of hydrocarbon-contaminated territories based on the waste exchange concept.</title>
        <authorList>
            <person name="Krivoruchko A."/>
        </authorList>
    </citation>
    <scope>NUCLEOTIDE SEQUENCE</scope>
    <source>
        <strain evidence="6">IEGM 68</strain>
    </source>
</reference>
<gene>
    <name evidence="6" type="ORF">R4315_27990</name>
</gene>
<dbReference type="InterPro" id="IPR003673">
    <property type="entry name" value="CoA-Trfase_fam_III"/>
</dbReference>
<dbReference type="Proteomes" id="UP001185863">
    <property type="component" value="Unassembled WGS sequence"/>
</dbReference>
<dbReference type="EMBL" id="JAWLUP010000151">
    <property type="protein sequence ID" value="MDV7268362.1"/>
    <property type="molecule type" value="Genomic_DNA"/>
</dbReference>
<name>A0AAE4V516_9NOCA</name>
<evidence type="ECO:0000256" key="2">
    <source>
        <dbReference type="ARBA" id="ARBA00023235"/>
    </source>
</evidence>
<sequence length="377" mass="40056">MPGPLHGLEVLELAGIGPGPHAAMILGDLGADVVRVERPQGGLDVTNGKPDHMLRNRRSVSADLKTDEGRDRVLALASVADVLIEGFRPGTTERLGLGPQDCAEVNPGLIYARMTGWGQDGPLSTRAGHDINYISLTGALHAIGDPEGKPTPPLNLVGDFGGGSMFLLVGILSALFERQRSGSGQVVDAAMVDGTSVLMQMMWAMRGAGAWTDERGANLLDGGAPFYDTYRCADGKWIAVGAIEPQFYAQLLDGLGLDPAELPDQNDREQWPTLRKRLAAVIATRNRDQWAAVFSDTDACVTPVLALDEVAAGHHVAHRGTLIEIDGVRQAAPAPRFSRTPSASPRSPRPVGADTDAVLEDWLGVSARQGFAEVEQI</sequence>
<evidence type="ECO:0000256" key="1">
    <source>
        <dbReference type="ARBA" id="ARBA00008383"/>
    </source>
</evidence>
<comment type="similarity">
    <text evidence="1">Belongs to the CoA-transferase III family.</text>
</comment>
<dbReference type="InterPro" id="IPR023606">
    <property type="entry name" value="CoA-Trfase_III_dom_1_sf"/>
</dbReference>
<evidence type="ECO:0000313" key="6">
    <source>
        <dbReference type="EMBL" id="MDV7268362.1"/>
    </source>
</evidence>